<evidence type="ECO:0000256" key="3">
    <source>
        <dbReference type="ARBA" id="ARBA00023125"/>
    </source>
</evidence>
<dbReference type="GO" id="GO:0003700">
    <property type="term" value="F:DNA-binding transcription factor activity"/>
    <property type="evidence" value="ECO:0007669"/>
    <property type="project" value="InterPro"/>
</dbReference>
<dbReference type="PROSITE" id="PS50944">
    <property type="entry name" value="HTH_DTXR"/>
    <property type="match status" value="1"/>
</dbReference>
<keyword evidence="2" id="KW-0805">Transcription regulation</keyword>
<gene>
    <name evidence="6" type="ORF">IAD41_08375</name>
</gene>
<dbReference type="Pfam" id="PF02742">
    <property type="entry name" value="Fe_dep_repr_C"/>
    <property type="match status" value="1"/>
</dbReference>
<dbReference type="PANTHER" id="PTHR33238">
    <property type="entry name" value="IRON (METAL) DEPENDENT REPRESSOR, DTXR FAMILY"/>
    <property type="match status" value="1"/>
</dbReference>
<dbReference type="InterPro" id="IPR022689">
    <property type="entry name" value="Iron_dep_repressor"/>
</dbReference>
<dbReference type="GO" id="GO:0046914">
    <property type="term" value="F:transition metal ion binding"/>
    <property type="evidence" value="ECO:0007669"/>
    <property type="project" value="InterPro"/>
</dbReference>
<keyword evidence="4" id="KW-0804">Transcription</keyword>
<dbReference type="Proteomes" id="UP000824139">
    <property type="component" value="Unassembled WGS sequence"/>
</dbReference>
<sequence length="146" mass="16739">MPEQLSHSQEDYLEEIYNQVLKNGYAKVTDISNALNVKKASVTGALNALASKKLINYEPYSKITLTKEGEEFAVKILNKHESLRDFFENVLGLSQSEASENACRMEHVVSETFFNNFIKFSDFLRENPEFIAKYRKSVEISKNDCK</sequence>
<protein>
    <submittedName>
        <fullName evidence="6">Metal-dependent transcriptional regulator</fullName>
    </submittedName>
</protein>
<dbReference type="InterPro" id="IPR001367">
    <property type="entry name" value="Fe_dep_repressor"/>
</dbReference>
<dbReference type="Gene3D" id="1.10.10.10">
    <property type="entry name" value="Winged helix-like DNA-binding domain superfamily/Winged helix DNA-binding domain"/>
    <property type="match status" value="1"/>
</dbReference>
<dbReference type="GO" id="GO:0046983">
    <property type="term" value="F:protein dimerization activity"/>
    <property type="evidence" value="ECO:0007669"/>
    <property type="project" value="InterPro"/>
</dbReference>
<reference evidence="6" key="1">
    <citation type="submission" date="2020-10" db="EMBL/GenBank/DDBJ databases">
        <authorList>
            <person name="Gilroy R."/>
        </authorList>
    </citation>
    <scope>NUCLEOTIDE SEQUENCE</scope>
    <source>
        <strain evidence="6">CHK152-2994</strain>
    </source>
</reference>
<accession>A0A9D1K4J0</accession>
<dbReference type="GO" id="GO:0003677">
    <property type="term" value="F:DNA binding"/>
    <property type="evidence" value="ECO:0007669"/>
    <property type="project" value="UniProtKB-KW"/>
</dbReference>
<dbReference type="EMBL" id="DVJO01000179">
    <property type="protein sequence ID" value="HIS83601.1"/>
    <property type="molecule type" value="Genomic_DNA"/>
</dbReference>
<evidence type="ECO:0000256" key="1">
    <source>
        <dbReference type="ARBA" id="ARBA00007871"/>
    </source>
</evidence>
<dbReference type="SMART" id="SM00529">
    <property type="entry name" value="HTH_DTXR"/>
    <property type="match status" value="1"/>
</dbReference>
<dbReference type="SUPFAM" id="SSF47979">
    <property type="entry name" value="Iron-dependent repressor protein, dimerization domain"/>
    <property type="match status" value="1"/>
</dbReference>
<name>A0A9D1K4J0_9BACT</name>
<evidence type="ECO:0000313" key="6">
    <source>
        <dbReference type="EMBL" id="HIS83601.1"/>
    </source>
</evidence>
<dbReference type="InterPro" id="IPR036421">
    <property type="entry name" value="Fe_dep_repressor_sf"/>
</dbReference>
<dbReference type="AlphaFoldDB" id="A0A9D1K4J0"/>
<reference evidence="6" key="2">
    <citation type="journal article" date="2021" name="PeerJ">
        <title>Extensive microbial diversity within the chicken gut microbiome revealed by metagenomics and culture.</title>
        <authorList>
            <person name="Gilroy R."/>
            <person name="Ravi A."/>
            <person name="Getino M."/>
            <person name="Pursley I."/>
            <person name="Horton D.L."/>
            <person name="Alikhan N.F."/>
            <person name="Baker D."/>
            <person name="Gharbi K."/>
            <person name="Hall N."/>
            <person name="Watson M."/>
            <person name="Adriaenssens E.M."/>
            <person name="Foster-Nyarko E."/>
            <person name="Jarju S."/>
            <person name="Secka A."/>
            <person name="Antonio M."/>
            <person name="Oren A."/>
            <person name="Chaudhuri R.R."/>
            <person name="La Ragione R."/>
            <person name="Hildebrand F."/>
            <person name="Pallen M.J."/>
        </authorList>
    </citation>
    <scope>NUCLEOTIDE SEQUENCE</scope>
    <source>
        <strain evidence="6">CHK152-2994</strain>
    </source>
</reference>
<proteinExistence type="inferred from homology"/>
<dbReference type="Pfam" id="PF01325">
    <property type="entry name" value="Fe_dep_repress"/>
    <property type="match status" value="1"/>
</dbReference>
<dbReference type="Gene3D" id="1.10.60.10">
    <property type="entry name" value="Iron dependent repressor, metal binding and dimerisation domain"/>
    <property type="match status" value="1"/>
</dbReference>
<organism evidence="6 7">
    <name type="scientific">Candidatus Scatenecus faecavium</name>
    <dbReference type="NCBI Taxonomy" id="2840915"/>
    <lineage>
        <taxon>Bacteria</taxon>
        <taxon>Candidatus Scatenecus</taxon>
    </lineage>
</organism>
<evidence type="ECO:0000313" key="7">
    <source>
        <dbReference type="Proteomes" id="UP000824139"/>
    </source>
</evidence>
<evidence type="ECO:0000259" key="5">
    <source>
        <dbReference type="PROSITE" id="PS50944"/>
    </source>
</evidence>
<dbReference type="InterPro" id="IPR050536">
    <property type="entry name" value="DtxR_MntR_Metal-Reg"/>
</dbReference>
<comment type="caution">
    <text evidence="6">The sequence shown here is derived from an EMBL/GenBank/DDBJ whole genome shotgun (WGS) entry which is preliminary data.</text>
</comment>
<dbReference type="InterPro" id="IPR022687">
    <property type="entry name" value="HTH_DTXR"/>
</dbReference>
<feature type="domain" description="HTH dtxR-type" evidence="5">
    <location>
        <begin position="1"/>
        <end position="66"/>
    </location>
</feature>
<comment type="similarity">
    <text evidence="1">Belongs to the DtxR/MntR family.</text>
</comment>
<dbReference type="PANTHER" id="PTHR33238:SF7">
    <property type="entry name" value="IRON-DEPENDENT TRANSCRIPTIONAL REGULATOR"/>
    <property type="match status" value="1"/>
</dbReference>
<dbReference type="InterPro" id="IPR036390">
    <property type="entry name" value="WH_DNA-bd_sf"/>
</dbReference>
<dbReference type="SUPFAM" id="SSF46785">
    <property type="entry name" value="Winged helix' DNA-binding domain"/>
    <property type="match status" value="1"/>
</dbReference>
<keyword evidence="3" id="KW-0238">DNA-binding</keyword>
<dbReference type="InterPro" id="IPR036388">
    <property type="entry name" value="WH-like_DNA-bd_sf"/>
</dbReference>
<evidence type="ECO:0000256" key="2">
    <source>
        <dbReference type="ARBA" id="ARBA00023015"/>
    </source>
</evidence>
<evidence type="ECO:0000256" key="4">
    <source>
        <dbReference type="ARBA" id="ARBA00023163"/>
    </source>
</evidence>